<reference evidence="12 13" key="1">
    <citation type="submission" date="2024-10" db="EMBL/GenBank/DDBJ databases">
        <authorList>
            <person name="Kim D."/>
        </authorList>
    </citation>
    <scope>NUCLEOTIDE SEQUENCE [LARGE SCALE GENOMIC DNA]</scope>
    <source>
        <strain evidence="12">BH-2024</strain>
    </source>
</reference>
<dbReference type="GO" id="GO:0005737">
    <property type="term" value="C:cytoplasm"/>
    <property type="evidence" value="ECO:0007669"/>
    <property type="project" value="UniProtKB-ARBA"/>
</dbReference>
<keyword evidence="13" id="KW-1185">Reference proteome</keyword>
<sequence>MASPLNSAASSTTVALLTQFEHQYSVSTADITAKIGQLHHLGPSEFAQPAKEVRHLLADVEELLEQMELSAREIPSSSSERAKYETRVKSYRNDKRQLDAELRKAIERAKSNAERDELFQCGDGSVSGDQMDKLITNTERLERTSRKIDDAYRVTVETEQIGAEVLENLGQQRETLTRARGRMREADADLSRSNRMLSQMIRRVIQNRLILLVVAVVMMFSLLFLLYKTL</sequence>
<keyword evidence="4 10" id="KW-0812">Transmembrane</keyword>
<comment type="caution">
    <text evidence="12">The sequence shown here is derived from an EMBL/GenBank/DDBJ whole genome shotgun (WGS) entry which is preliminary data.</text>
</comment>
<evidence type="ECO:0000256" key="10">
    <source>
        <dbReference type="SAM" id="Phobius"/>
    </source>
</evidence>
<evidence type="ECO:0000256" key="3">
    <source>
        <dbReference type="ARBA" id="ARBA00022448"/>
    </source>
</evidence>
<dbReference type="SUPFAM" id="SSF58038">
    <property type="entry name" value="SNARE fusion complex"/>
    <property type="match status" value="1"/>
</dbReference>
<proteinExistence type="inferred from homology"/>
<keyword evidence="7 9" id="KW-0175">Coiled coil</keyword>
<gene>
    <name evidence="12" type="ORF">niasHT_022661</name>
</gene>
<keyword evidence="6 10" id="KW-1133">Transmembrane helix</keyword>
<dbReference type="Pfam" id="PF05008">
    <property type="entry name" value="V-SNARE"/>
    <property type="match status" value="1"/>
</dbReference>
<protein>
    <recommendedName>
        <fullName evidence="11">t-SNARE coiled-coil homology domain-containing protein</fullName>
    </recommendedName>
</protein>
<evidence type="ECO:0000256" key="6">
    <source>
        <dbReference type="ARBA" id="ARBA00022989"/>
    </source>
</evidence>
<name>A0ABD2JRF5_9BILA</name>
<dbReference type="InterPro" id="IPR007705">
    <property type="entry name" value="Vesicle_trsprt_v-SNARE_N"/>
</dbReference>
<dbReference type="Gene3D" id="1.20.5.110">
    <property type="match status" value="1"/>
</dbReference>
<dbReference type="InterPro" id="IPR000727">
    <property type="entry name" value="T_SNARE_dom"/>
</dbReference>
<dbReference type="GO" id="GO:0016192">
    <property type="term" value="P:vesicle-mediated transport"/>
    <property type="evidence" value="ECO:0007669"/>
    <property type="project" value="UniProtKB-ARBA"/>
</dbReference>
<evidence type="ECO:0000256" key="9">
    <source>
        <dbReference type="SAM" id="Coils"/>
    </source>
</evidence>
<dbReference type="EMBL" id="JBICBT010000917">
    <property type="protein sequence ID" value="KAL3093211.1"/>
    <property type="molecule type" value="Genomic_DNA"/>
</dbReference>
<keyword evidence="3" id="KW-0813">Transport</keyword>
<evidence type="ECO:0000256" key="7">
    <source>
        <dbReference type="ARBA" id="ARBA00023054"/>
    </source>
</evidence>
<dbReference type="Gene3D" id="1.20.58.400">
    <property type="entry name" value="t-snare proteins"/>
    <property type="match status" value="1"/>
</dbReference>
<dbReference type="PANTHER" id="PTHR21230">
    <property type="entry name" value="VESICLE TRANSPORT V-SNARE PROTEIN VTI1-RELATED"/>
    <property type="match status" value="1"/>
</dbReference>
<keyword evidence="5" id="KW-0653">Protein transport</keyword>
<dbReference type="PANTHER" id="PTHR21230:SF26">
    <property type="entry name" value="VESICLE TRANSPORT THROUGH INTERACTION WITH T-SNARES HOMOLOG 1A"/>
    <property type="match status" value="1"/>
</dbReference>
<dbReference type="Pfam" id="PF12352">
    <property type="entry name" value="V-SNARE_C"/>
    <property type="match status" value="1"/>
</dbReference>
<dbReference type="AlphaFoldDB" id="A0ABD2JRF5"/>
<feature type="domain" description="T-SNARE coiled-coil homology" evidence="11">
    <location>
        <begin position="133"/>
        <end position="200"/>
    </location>
</feature>
<organism evidence="12 13">
    <name type="scientific">Heterodera trifolii</name>
    <dbReference type="NCBI Taxonomy" id="157864"/>
    <lineage>
        <taxon>Eukaryota</taxon>
        <taxon>Metazoa</taxon>
        <taxon>Ecdysozoa</taxon>
        <taxon>Nematoda</taxon>
        <taxon>Chromadorea</taxon>
        <taxon>Rhabditida</taxon>
        <taxon>Tylenchina</taxon>
        <taxon>Tylenchomorpha</taxon>
        <taxon>Tylenchoidea</taxon>
        <taxon>Heteroderidae</taxon>
        <taxon>Heteroderinae</taxon>
        <taxon>Heterodera</taxon>
    </lineage>
</organism>
<dbReference type="GO" id="GO:0015031">
    <property type="term" value="P:protein transport"/>
    <property type="evidence" value="ECO:0007669"/>
    <property type="project" value="UniProtKB-KW"/>
</dbReference>
<evidence type="ECO:0000313" key="12">
    <source>
        <dbReference type="EMBL" id="KAL3093211.1"/>
    </source>
</evidence>
<dbReference type="SMART" id="SM00397">
    <property type="entry name" value="t_SNARE"/>
    <property type="match status" value="1"/>
</dbReference>
<evidence type="ECO:0000256" key="5">
    <source>
        <dbReference type="ARBA" id="ARBA00022927"/>
    </source>
</evidence>
<dbReference type="SUPFAM" id="SSF47661">
    <property type="entry name" value="t-snare proteins"/>
    <property type="match status" value="1"/>
</dbReference>
<evidence type="ECO:0000256" key="8">
    <source>
        <dbReference type="ARBA" id="ARBA00023136"/>
    </source>
</evidence>
<dbReference type="InterPro" id="IPR010989">
    <property type="entry name" value="SNARE"/>
</dbReference>
<dbReference type="GO" id="GO:0098588">
    <property type="term" value="C:bounding membrane of organelle"/>
    <property type="evidence" value="ECO:0007669"/>
    <property type="project" value="UniProtKB-ARBA"/>
</dbReference>
<evidence type="ECO:0000256" key="4">
    <source>
        <dbReference type="ARBA" id="ARBA00022692"/>
    </source>
</evidence>
<keyword evidence="8 10" id="KW-0472">Membrane</keyword>
<feature type="coiled-coil region" evidence="9">
    <location>
        <begin position="50"/>
        <end position="108"/>
    </location>
</feature>
<evidence type="ECO:0000313" key="13">
    <source>
        <dbReference type="Proteomes" id="UP001620626"/>
    </source>
</evidence>
<evidence type="ECO:0000256" key="1">
    <source>
        <dbReference type="ARBA" id="ARBA00004211"/>
    </source>
</evidence>
<evidence type="ECO:0000259" key="11">
    <source>
        <dbReference type="SMART" id="SM00397"/>
    </source>
</evidence>
<dbReference type="CDD" id="cd15891">
    <property type="entry name" value="SNARE_Vti1a"/>
    <property type="match status" value="1"/>
</dbReference>
<dbReference type="InterPro" id="IPR038407">
    <property type="entry name" value="v-SNARE_N_sf"/>
</dbReference>
<dbReference type="FunFam" id="1.20.5.110:FF:000078">
    <property type="entry name" value="Vesicle transport through interaction with t-SNAREs 1A"/>
    <property type="match status" value="1"/>
</dbReference>
<evidence type="ECO:0000256" key="2">
    <source>
        <dbReference type="ARBA" id="ARBA00006108"/>
    </source>
</evidence>
<dbReference type="Proteomes" id="UP001620626">
    <property type="component" value="Unassembled WGS sequence"/>
</dbReference>
<comment type="subcellular location">
    <subcellularLocation>
        <location evidence="1">Membrane</location>
        <topology evidence="1">Single-pass type IV membrane protein</topology>
    </subcellularLocation>
</comment>
<feature type="transmembrane region" description="Helical" evidence="10">
    <location>
        <begin position="209"/>
        <end position="227"/>
    </location>
</feature>
<accession>A0ABD2JRF5</accession>
<comment type="similarity">
    <text evidence="2">Belongs to the VTI1 family.</text>
</comment>